<comment type="caution">
    <text evidence="3">The sequence shown here is derived from an EMBL/GenBank/DDBJ whole genome shotgun (WGS) entry which is preliminary data.</text>
</comment>
<keyword evidence="4" id="KW-1185">Reference proteome</keyword>
<protein>
    <submittedName>
        <fullName evidence="3">ATP-binding protein</fullName>
    </submittedName>
</protein>
<dbReference type="Proteomes" id="UP000282312">
    <property type="component" value="Unassembled WGS sequence"/>
</dbReference>
<organism evidence="3 4">
    <name type="scientific">Micromonospora inaquosa</name>
    <dbReference type="NCBI Taxonomy" id="2203716"/>
    <lineage>
        <taxon>Bacteria</taxon>
        <taxon>Bacillati</taxon>
        <taxon>Actinomycetota</taxon>
        <taxon>Actinomycetes</taxon>
        <taxon>Micromonosporales</taxon>
        <taxon>Micromonosporaceae</taxon>
        <taxon>Micromonospora</taxon>
    </lineage>
</organism>
<name>A0A3N9XDM3_9ACTN</name>
<evidence type="ECO:0000313" key="4">
    <source>
        <dbReference type="Proteomes" id="UP000282312"/>
    </source>
</evidence>
<keyword evidence="1" id="KW-0723">Serine/threonine-protein kinase</keyword>
<dbReference type="PANTHER" id="PTHR35526">
    <property type="entry name" value="ANTI-SIGMA-F FACTOR RSBW-RELATED"/>
    <property type="match status" value="1"/>
</dbReference>
<accession>A0A3N9XDM3</accession>
<dbReference type="GO" id="GO:0004674">
    <property type="term" value="F:protein serine/threonine kinase activity"/>
    <property type="evidence" value="ECO:0007669"/>
    <property type="project" value="UniProtKB-KW"/>
</dbReference>
<evidence type="ECO:0000256" key="1">
    <source>
        <dbReference type="ARBA" id="ARBA00022527"/>
    </source>
</evidence>
<proteinExistence type="predicted"/>
<dbReference type="SUPFAM" id="SSF55874">
    <property type="entry name" value="ATPase domain of HSP90 chaperone/DNA topoisomerase II/histidine kinase"/>
    <property type="match status" value="1"/>
</dbReference>
<keyword evidence="1" id="KW-0808">Transferase</keyword>
<keyword evidence="3" id="KW-0067">ATP-binding</keyword>
<dbReference type="Gene3D" id="3.30.565.10">
    <property type="entry name" value="Histidine kinase-like ATPase, C-terminal domain"/>
    <property type="match status" value="1"/>
</dbReference>
<dbReference type="InterPro" id="IPR003594">
    <property type="entry name" value="HATPase_dom"/>
</dbReference>
<evidence type="ECO:0000259" key="2">
    <source>
        <dbReference type="Pfam" id="PF13581"/>
    </source>
</evidence>
<reference evidence="3 4" key="1">
    <citation type="submission" date="2018-05" db="EMBL/GenBank/DDBJ databases">
        <title>Micromonospora from Atacama Desert.</title>
        <authorList>
            <person name="Carro L."/>
            <person name="Goodfellow M."/>
            <person name="Klenk H.-P."/>
        </authorList>
    </citation>
    <scope>NUCLEOTIDE SEQUENCE [LARGE SCALE GENOMIC DNA]</scope>
    <source>
        <strain evidence="3 4">LB39</strain>
    </source>
</reference>
<dbReference type="InterPro" id="IPR050267">
    <property type="entry name" value="Anti-sigma-factor_SerPK"/>
</dbReference>
<dbReference type="EMBL" id="QGSZ01000173">
    <property type="protein sequence ID" value="RQX04617.1"/>
    <property type="molecule type" value="Genomic_DNA"/>
</dbReference>
<dbReference type="OrthoDB" id="3527613at2"/>
<feature type="domain" description="Histidine kinase/HSP90-like ATPase" evidence="2">
    <location>
        <begin position="29"/>
        <end position="137"/>
    </location>
</feature>
<dbReference type="PANTHER" id="PTHR35526:SF3">
    <property type="entry name" value="ANTI-SIGMA-F FACTOR RSBW"/>
    <property type="match status" value="1"/>
</dbReference>
<keyword evidence="1" id="KW-0418">Kinase</keyword>
<keyword evidence="3" id="KW-0547">Nucleotide-binding</keyword>
<dbReference type="InterPro" id="IPR036890">
    <property type="entry name" value="HATPase_C_sf"/>
</dbReference>
<sequence>MVAVRTGASGDRITAVSELTTHLDLPVGVDALAAARQVTKAALTAWGLGDPQWVDDAVMIADELVANAVRHGGGCLRLQIRATDGRVTIAAVDGSAVVPRRREPDGDGGRGLAIIEALCDEWGVTDLDDGHKCVWVRLAPPPS</sequence>
<dbReference type="GO" id="GO:0005524">
    <property type="term" value="F:ATP binding"/>
    <property type="evidence" value="ECO:0007669"/>
    <property type="project" value="UniProtKB-KW"/>
</dbReference>
<gene>
    <name evidence="3" type="ORF">DLJ59_09380</name>
</gene>
<dbReference type="AlphaFoldDB" id="A0A3N9XDM3"/>
<dbReference type="Pfam" id="PF13581">
    <property type="entry name" value="HATPase_c_2"/>
    <property type="match status" value="1"/>
</dbReference>
<evidence type="ECO:0000313" key="3">
    <source>
        <dbReference type="EMBL" id="RQX04617.1"/>
    </source>
</evidence>
<dbReference type="CDD" id="cd16936">
    <property type="entry name" value="HATPase_RsbW-like"/>
    <property type="match status" value="1"/>
</dbReference>